<organism evidence="1 2">
    <name type="scientific">Flagellimonas maritima</name>
    <dbReference type="NCBI Taxonomy" id="1383885"/>
    <lineage>
        <taxon>Bacteria</taxon>
        <taxon>Pseudomonadati</taxon>
        <taxon>Bacteroidota</taxon>
        <taxon>Flavobacteriia</taxon>
        <taxon>Flavobacteriales</taxon>
        <taxon>Flavobacteriaceae</taxon>
        <taxon>Flagellimonas</taxon>
    </lineage>
</organism>
<sequence>MGCAKRFPFILFFIAFSILPKTTFYGQSNDEERSGSWVVLYGDNKIHEKWSIPTVGILRHHEIFEKYEFAFIRTGISYKLSKSSTLTTGIAYLSSRNYTGSEEFRNATQFWVYEEYALKTKLFSHRFRLETRWKKNADDLHINNRLRYRFQYITPIYKNVHLRTFNEYFVNLEKPLFNQNRFYVGLGQTITPSIKVDIGYLKNHFQKSDHDVVRMSLIFKTDFTKKDVAQHN</sequence>
<protein>
    <recommendedName>
        <fullName evidence="3">DUF2490 domain-containing protein</fullName>
    </recommendedName>
</protein>
<evidence type="ECO:0008006" key="3">
    <source>
        <dbReference type="Google" id="ProtNLM"/>
    </source>
</evidence>
<dbReference type="OrthoDB" id="1118734at2"/>
<dbReference type="RefSeq" id="WP_112378463.1">
    <property type="nucleotide sequence ID" value="NZ_CP030104.1"/>
</dbReference>
<gene>
    <name evidence="1" type="ORF">HME9304_02048</name>
</gene>
<reference evidence="1 2" key="1">
    <citation type="submission" date="2018-06" db="EMBL/GenBank/DDBJ databases">
        <title>Spongiibacterium sp. HME9304 Genome sequencing and assembly.</title>
        <authorList>
            <person name="Kang H."/>
            <person name="Kim H."/>
            <person name="Joh K."/>
        </authorList>
    </citation>
    <scope>NUCLEOTIDE SEQUENCE [LARGE SCALE GENOMIC DNA]</scope>
    <source>
        <strain evidence="1 2">HME9304</strain>
    </source>
</reference>
<dbReference type="Proteomes" id="UP000248536">
    <property type="component" value="Chromosome"/>
</dbReference>
<dbReference type="Pfam" id="PF10677">
    <property type="entry name" value="DUF2490"/>
    <property type="match status" value="1"/>
</dbReference>
<dbReference type="InterPro" id="IPR019619">
    <property type="entry name" value="DUF2490"/>
</dbReference>
<keyword evidence="2" id="KW-1185">Reference proteome</keyword>
<dbReference type="EMBL" id="CP030104">
    <property type="protein sequence ID" value="AWX45040.1"/>
    <property type="molecule type" value="Genomic_DNA"/>
</dbReference>
<proteinExistence type="predicted"/>
<dbReference type="KEGG" id="spon:HME9304_02048"/>
<evidence type="ECO:0000313" key="1">
    <source>
        <dbReference type="EMBL" id="AWX45040.1"/>
    </source>
</evidence>
<evidence type="ECO:0000313" key="2">
    <source>
        <dbReference type="Proteomes" id="UP000248536"/>
    </source>
</evidence>
<name>A0A2Z4LTL3_9FLAO</name>
<dbReference type="AlphaFoldDB" id="A0A2Z4LTL3"/>
<accession>A0A2Z4LTL3</accession>